<feature type="transmembrane region" description="Helical" evidence="2">
    <location>
        <begin position="188"/>
        <end position="211"/>
    </location>
</feature>
<evidence type="ECO:0000313" key="3">
    <source>
        <dbReference type="EMBL" id="GAA5176665.1"/>
    </source>
</evidence>
<feature type="transmembrane region" description="Helical" evidence="2">
    <location>
        <begin position="107"/>
        <end position="131"/>
    </location>
</feature>
<proteinExistence type="predicted"/>
<comment type="caution">
    <text evidence="3">The sequence shown here is derived from an EMBL/GenBank/DDBJ whole genome shotgun (WGS) entry which is preliminary data.</text>
</comment>
<dbReference type="EMBL" id="BAABJP010000069">
    <property type="protein sequence ID" value="GAA5176665.1"/>
    <property type="molecule type" value="Genomic_DNA"/>
</dbReference>
<sequence>MSSGHPRPGDISSGHGTSATPAPRWPDNTCALNGWPRLDSQPAPATTPAAPPVMATPNPLETVATQSPVTPPAPVATSAPDDSGRPTGDGHAAAAGTRGRAAGVARVAARTCAALASVLVSALVSVVVLMAGLGHLVGPHGGAGGVPAPVLAALVGFPPTPAADVLAAPGDGASGISLNQFLDNARNLAVSLLGTVTIFFLSVGFLRLLAARGEADEVEKGKAAIKAGVLGFIGVMLAPAVVGVLQTLTGGAGPAA</sequence>
<organism evidence="3 4">
    <name type="scientific">Pseudonocardia eucalypti</name>
    <dbReference type="NCBI Taxonomy" id="648755"/>
    <lineage>
        <taxon>Bacteria</taxon>
        <taxon>Bacillati</taxon>
        <taxon>Actinomycetota</taxon>
        <taxon>Actinomycetes</taxon>
        <taxon>Pseudonocardiales</taxon>
        <taxon>Pseudonocardiaceae</taxon>
        <taxon>Pseudonocardia</taxon>
    </lineage>
</organism>
<gene>
    <name evidence="3" type="ORF">GCM10023321_85610</name>
</gene>
<evidence type="ECO:0000256" key="2">
    <source>
        <dbReference type="SAM" id="Phobius"/>
    </source>
</evidence>
<keyword evidence="2" id="KW-1133">Transmembrane helix</keyword>
<protein>
    <recommendedName>
        <fullName evidence="5">Integral membrane protein</fullName>
    </recommendedName>
</protein>
<feature type="compositionally biased region" description="Low complexity" evidence="1">
    <location>
        <begin position="42"/>
        <end position="68"/>
    </location>
</feature>
<dbReference type="Proteomes" id="UP001428817">
    <property type="component" value="Unassembled WGS sequence"/>
</dbReference>
<keyword evidence="2" id="KW-0812">Transmembrane</keyword>
<evidence type="ECO:0000313" key="4">
    <source>
        <dbReference type="Proteomes" id="UP001428817"/>
    </source>
</evidence>
<keyword evidence="2" id="KW-0472">Membrane</keyword>
<reference evidence="4" key="1">
    <citation type="journal article" date="2019" name="Int. J. Syst. Evol. Microbiol.">
        <title>The Global Catalogue of Microorganisms (GCM) 10K type strain sequencing project: providing services to taxonomists for standard genome sequencing and annotation.</title>
        <authorList>
            <consortium name="The Broad Institute Genomics Platform"/>
            <consortium name="The Broad Institute Genome Sequencing Center for Infectious Disease"/>
            <person name="Wu L."/>
            <person name="Ma J."/>
        </authorList>
    </citation>
    <scope>NUCLEOTIDE SEQUENCE [LARGE SCALE GENOMIC DNA]</scope>
    <source>
        <strain evidence="4">JCM 18303</strain>
    </source>
</reference>
<evidence type="ECO:0008006" key="5">
    <source>
        <dbReference type="Google" id="ProtNLM"/>
    </source>
</evidence>
<feature type="transmembrane region" description="Helical" evidence="2">
    <location>
        <begin position="223"/>
        <end position="245"/>
    </location>
</feature>
<dbReference type="InterPro" id="IPR043993">
    <property type="entry name" value="T4SS_pilin"/>
</dbReference>
<accession>A0ABP9RFC9</accession>
<dbReference type="Pfam" id="PF18895">
    <property type="entry name" value="T4SS_pilin"/>
    <property type="match status" value="1"/>
</dbReference>
<keyword evidence="4" id="KW-1185">Reference proteome</keyword>
<evidence type="ECO:0000256" key="1">
    <source>
        <dbReference type="SAM" id="MobiDB-lite"/>
    </source>
</evidence>
<name>A0ABP9RFC9_9PSEU</name>
<feature type="region of interest" description="Disordered" evidence="1">
    <location>
        <begin position="1"/>
        <end position="95"/>
    </location>
</feature>